<dbReference type="Proteomes" id="UP000007266">
    <property type="component" value="Linkage group 2"/>
</dbReference>
<proteinExistence type="predicted"/>
<accession>A0A139WMW4</accession>
<dbReference type="InParanoid" id="A0A139WMW4"/>
<protein>
    <submittedName>
        <fullName evidence="1">Uncharacterized protein</fullName>
    </submittedName>
</protein>
<keyword evidence="2" id="KW-1185">Reference proteome</keyword>
<dbReference type="EMBL" id="KQ971312">
    <property type="protein sequence ID" value="KYB29320.1"/>
    <property type="molecule type" value="Genomic_DNA"/>
</dbReference>
<dbReference type="AlphaFoldDB" id="A0A139WMW4"/>
<evidence type="ECO:0000313" key="1">
    <source>
        <dbReference type="EMBL" id="KYB29320.1"/>
    </source>
</evidence>
<gene>
    <name evidence="1" type="primary">AUGUSTUS-3.0.2_32192</name>
    <name evidence="1" type="ORF">TcasGA2_TC032192</name>
</gene>
<evidence type="ECO:0000313" key="2">
    <source>
        <dbReference type="Proteomes" id="UP000007266"/>
    </source>
</evidence>
<reference evidence="1 2" key="1">
    <citation type="journal article" date="2008" name="Nature">
        <title>The genome of the model beetle and pest Tribolium castaneum.</title>
        <authorList>
            <consortium name="Tribolium Genome Sequencing Consortium"/>
            <person name="Richards S."/>
            <person name="Gibbs R.A."/>
            <person name="Weinstock G.M."/>
            <person name="Brown S.J."/>
            <person name="Denell R."/>
            <person name="Beeman R.W."/>
            <person name="Gibbs R."/>
            <person name="Beeman R.W."/>
            <person name="Brown S.J."/>
            <person name="Bucher G."/>
            <person name="Friedrich M."/>
            <person name="Grimmelikhuijzen C.J."/>
            <person name="Klingler M."/>
            <person name="Lorenzen M."/>
            <person name="Richards S."/>
            <person name="Roth S."/>
            <person name="Schroder R."/>
            <person name="Tautz D."/>
            <person name="Zdobnov E.M."/>
            <person name="Muzny D."/>
            <person name="Gibbs R.A."/>
            <person name="Weinstock G.M."/>
            <person name="Attaway T."/>
            <person name="Bell S."/>
            <person name="Buhay C.J."/>
            <person name="Chandrabose M.N."/>
            <person name="Chavez D."/>
            <person name="Clerk-Blankenburg K.P."/>
            <person name="Cree A."/>
            <person name="Dao M."/>
            <person name="Davis C."/>
            <person name="Chacko J."/>
            <person name="Dinh H."/>
            <person name="Dugan-Rocha S."/>
            <person name="Fowler G."/>
            <person name="Garner T.T."/>
            <person name="Garnes J."/>
            <person name="Gnirke A."/>
            <person name="Hawes A."/>
            <person name="Hernandez J."/>
            <person name="Hines S."/>
            <person name="Holder M."/>
            <person name="Hume J."/>
            <person name="Jhangiani S.N."/>
            <person name="Joshi V."/>
            <person name="Khan Z.M."/>
            <person name="Jackson L."/>
            <person name="Kovar C."/>
            <person name="Kowis A."/>
            <person name="Lee S."/>
            <person name="Lewis L.R."/>
            <person name="Margolis J."/>
            <person name="Morgan M."/>
            <person name="Nazareth L.V."/>
            <person name="Nguyen N."/>
            <person name="Okwuonu G."/>
            <person name="Parker D."/>
            <person name="Richards S."/>
            <person name="Ruiz S.J."/>
            <person name="Santibanez J."/>
            <person name="Savard J."/>
            <person name="Scherer S.E."/>
            <person name="Schneider B."/>
            <person name="Sodergren E."/>
            <person name="Tautz D."/>
            <person name="Vattahil S."/>
            <person name="Villasana D."/>
            <person name="White C.S."/>
            <person name="Wright R."/>
            <person name="Park Y."/>
            <person name="Beeman R.W."/>
            <person name="Lord J."/>
            <person name="Oppert B."/>
            <person name="Lorenzen M."/>
            <person name="Brown S."/>
            <person name="Wang L."/>
            <person name="Savard J."/>
            <person name="Tautz D."/>
            <person name="Richards S."/>
            <person name="Weinstock G."/>
            <person name="Gibbs R.A."/>
            <person name="Liu Y."/>
            <person name="Worley K."/>
            <person name="Weinstock G."/>
            <person name="Elsik C.G."/>
            <person name="Reese J.T."/>
            <person name="Elhaik E."/>
            <person name="Landan G."/>
            <person name="Graur D."/>
            <person name="Arensburger P."/>
            <person name="Atkinson P."/>
            <person name="Beeman R.W."/>
            <person name="Beidler J."/>
            <person name="Brown S.J."/>
            <person name="Demuth J.P."/>
            <person name="Drury D.W."/>
            <person name="Du Y.Z."/>
            <person name="Fujiwara H."/>
            <person name="Lorenzen M."/>
            <person name="Maselli V."/>
            <person name="Osanai M."/>
            <person name="Park Y."/>
            <person name="Robertson H.M."/>
            <person name="Tu Z."/>
            <person name="Wang J.J."/>
            <person name="Wang S."/>
            <person name="Richards S."/>
            <person name="Song H."/>
            <person name="Zhang L."/>
            <person name="Sodergren E."/>
            <person name="Werner D."/>
            <person name="Stanke M."/>
            <person name="Morgenstern B."/>
            <person name="Solovyev V."/>
            <person name="Kosarev P."/>
            <person name="Brown G."/>
            <person name="Chen H.C."/>
            <person name="Ermolaeva O."/>
            <person name="Hlavina W."/>
            <person name="Kapustin Y."/>
            <person name="Kiryutin B."/>
            <person name="Kitts P."/>
            <person name="Maglott D."/>
            <person name="Pruitt K."/>
            <person name="Sapojnikov V."/>
            <person name="Souvorov A."/>
            <person name="Mackey A.J."/>
            <person name="Waterhouse R.M."/>
            <person name="Wyder S."/>
            <person name="Zdobnov E.M."/>
            <person name="Zdobnov E.M."/>
            <person name="Wyder S."/>
            <person name="Kriventseva E.V."/>
            <person name="Kadowaki T."/>
            <person name="Bork P."/>
            <person name="Aranda M."/>
            <person name="Bao R."/>
            <person name="Beermann A."/>
            <person name="Berns N."/>
            <person name="Bolognesi R."/>
            <person name="Bonneton F."/>
            <person name="Bopp D."/>
            <person name="Brown S.J."/>
            <person name="Bucher G."/>
            <person name="Butts T."/>
            <person name="Chaumot A."/>
            <person name="Denell R.E."/>
            <person name="Ferrier D.E."/>
            <person name="Friedrich M."/>
            <person name="Gordon C.M."/>
            <person name="Jindra M."/>
            <person name="Klingler M."/>
            <person name="Lan Q."/>
            <person name="Lattorff H.M."/>
            <person name="Laudet V."/>
            <person name="von Levetsow C."/>
            <person name="Liu Z."/>
            <person name="Lutz R."/>
            <person name="Lynch J.A."/>
            <person name="da Fonseca R.N."/>
            <person name="Posnien N."/>
            <person name="Reuter R."/>
            <person name="Roth S."/>
            <person name="Savard J."/>
            <person name="Schinko J.B."/>
            <person name="Schmitt C."/>
            <person name="Schoppmeier M."/>
            <person name="Schroder R."/>
            <person name="Shippy T.D."/>
            <person name="Simonnet F."/>
            <person name="Marques-Souza H."/>
            <person name="Tautz D."/>
            <person name="Tomoyasu Y."/>
            <person name="Trauner J."/>
            <person name="Van der Zee M."/>
            <person name="Vervoort M."/>
            <person name="Wittkopp N."/>
            <person name="Wimmer E.A."/>
            <person name="Yang X."/>
            <person name="Jones A.K."/>
            <person name="Sattelle D.B."/>
            <person name="Ebert P.R."/>
            <person name="Nelson D."/>
            <person name="Scott J.G."/>
            <person name="Beeman R.W."/>
            <person name="Muthukrishnan S."/>
            <person name="Kramer K.J."/>
            <person name="Arakane Y."/>
            <person name="Beeman R.W."/>
            <person name="Zhu Q."/>
            <person name="Hogenkamp D."/>
            <person name="Dixit R."/>
            <person name="Oppert B."/>
            <person name="Jiang H."/>
            <person name="Zou Z."/>
            <person name="Marshall J."/>
            <person name="Elpidina E."/>
            <person name="Vinokurov K."/>
            <person name="Oppert C."/>
            <person name="Zou Z."/>
            <person name="Evans J."/>
            <person name="Lu Z."/>
            <person name="Zhao P."/>
            <person name="Sumathipala N."/>
            <person name="Altincicek B."/>
            <person name="Vilcinskas A."/>
            <person name="Williams M."/>
            <person name="Hultmark D."/>
            <person name="Hetru C."/>
            <person name="Jiang H."/>
            <person name="Grimmelikhuijzen C.J."/>
            <person name="Hauser F."/>
            <person name="Cazzamali G."/>
            <person name="Williamson M."/>
            <person name="Park Y."/>
            <person name="Li B."/>
            <person name="Tanaka Y."/>
            <person name="Predel R."/>
            <person name="Neupert S."/>
            <person name="Schachtner J."/>
            <person name="Verleyen P."/>
            <person name="Raible F."/>
            <person name="Bork P."/>
            <person name="Friedrich M."/>
            <person name="Walden K.K."/>
            <person name="Robertson H.M."/>
            <person name="Angeli S."/>
            <person name="Foret S."/>
            <person name="Bucher G."/>
            <person name="Schuetz S."/>
            <person name="Maleszka R."/>
            <person name="Wimmer E.A."/>
            <person name="Beeman R.W."/>
            <person name="Lorenzen M."/>
            <person name="Tomoyasu Y."/>
            <person name="Miller S.C."/>
            <person name="Grossmann D."/>
            <person name="Bucher G."/>
        </authorList>
    </citation>
    <scope>NUCLEOTIDE SEQUENCE [LARGE SCALE GENOMIC DNA]</scope>
    <source>
        <strain evidence="1 2">Georgia GA2</strain>
    </source>
</reference>
<organism evidence="1 2">
    <name type="scientific">Tribolium castaneum</name>
    <name type="common">Red flour beetle</name>
    <dbReference type="NCBI Taxonomy" id="7070"/>
    <lineage>
        <taxon>Eukaryota</taxon>
        <taxon>Metazoa</taxon>
        <taxon>Ecdysozoa</taxon>
        <taxon>Arthropoda</taxon>
        <taxon>Hexapoda</taxon>
        <taxon>Insecta</taxon>
        <taxon>Pterygota</taxon>
        <taxon>Neoptera</taxon>
        <taxon>Endopterygota</taxon>
        <taxon>Coleoptera</taxon>
        <taxon>Polyphaga</taxon>
        <taxon>Cucujiformia</taxon>
        <taxon>Tenebrionidae</taxon>
        <taxon>Tenebrionidae incertae sedis</taxon>
        <taxon>Tribolium</taxon>
    </lineage>
</organism>
<sequence>MDVITFKAGKFHGEKYDARTQNIAIDWKSSRLNYDQASLPNLQTVIDFEI</sequence>
<reference evidence="1 2" key="2">
    <citation type="journal article" date="2010" name="Nucleic Acids Res.">
        <title>BeetleBase in 2010: revisions to provide comprehensive genomic information for Tribolium castaneum.</title>
        <authorList>
            <person name="Kim H.S."/>
            <person name="Murphy T."/>
            <person name="Xia J."/>
            <person name="Caragea D."/>
            <person name="Park Y."/>
            <person name="Beeman R.W."/>
            <person name="Lorenzen M.D."/>
            <person name="Butcher S."/>
            <person name="Manak J.R."/>
            <person name="Brown S.J."/>
        </authorList>
    </citation>
    <scope>GENOME REANNOTATION</scope>
    <source>
        <strain evidence="1 2">Georgia GA2</strain>
    </source>
</reference>
<name>A0A139WMW4_TRICA</name>